<feature type="transmembrane region" description="Helical" evidence="1">
    <location>
        <begin position="6"/>
        <end position="26"/>
    </location>
</feature>
<keyword evidence="1" id="KW-0812">Transmembrane</keyword>
<dbReference type="RefSeq" id="WP_151968268.1">
    <property type="nucleotide sequence ID" value="NZ_AP019860.1"/>
</dbReference>
<dbReference type="Proteomes" id="UP000326354">
    <property type="component" value="Chromosome"/>
</dbReference>
<organism evidence="2 3">
    <name type="scientific">Uabimicrobium amorphum</name>
    <dbReference type="NCBI Taxonomy" id="2596890"/>
    <lineage>
        <taxon>Bacteria</taxon>
        <taxon>Pseudomonadati</taxon>
        <taxon>Planctomycetota</taxon>
        <taxon>Candidatus Uabimicrobiia</taxon>
        <taxon>Candidatus Uabimicrobiales</taxon>
        <taxon>Candidatus Uabimicrobiaceae</taxon>
        <taxon>Candidatus Uabimicrobium</taxon>
    </lineage>
</organism>
<protein>
    <submittedName>
        <fullName evidence="2">Uncharacterized protein</fullName>
    </submittedName>
</protein>
<evidence type="ECO:0000313" key="3">
    <source>
        <dbReference type="Proteomes" id="UP000326354"/>
    </source>
</evidence>
<accession>A0A5S9F332</accession>
<keyword evidence="3" id="KW-1185">Reference proteome</keyword>
<name>A0A5S9F332_UABAM</name>
<proteinExistence type="predicted"/>
<keyword evidence="1" id="KW-0472">Membrane</keyword>
<reference evidence="2 3" key="1">
    <citation type="submission" date="2019-08" db="EMBL/GenBank/DDBJ databases">
        <title>Complete genome sequence of Candidatus Uab amorphum.</title>
        <authorList>
            <person name="Shiratori T."/>
            <person name="Suzuki S."/>
            <person name="Kakizawa Y."/>
            <person name="Ishida K."/>
        </authorList>
    </citation>
    <scope>NUCLEOTIDE SEQUENCE [LARGE SCALE GENOMIC DNA]</scope>
    <source>
        <strain evidence="2 3">SRT547</strain>
    </source>
</reference>
<evidence type="ECO:0000256" key="1">
    <source>
        <dbReference type="SAM" id="Phobius"/>
    </source>
</evidence>
<dbReference type="AlphaFoldDB" id="A0A5S9F332"/>
<evidence type="ECO:0000313" key="2">
    <source>
        <dbReference type="EMBL" id="BBM84092.1"/>
    </source>
</evidence>
<sequence>MKKIAFYTFTITVTLYICLHVLFLMAKANIANVFSPLESKPVEVTIYDFSYRNVKFSVSHGVTFVFNCKGNRFYEGKLAQTSKNRVMSWNLWGEIKYYFKIKNKFVPAEDLDLLNSKIEAYKARCKERGGNY</sequence>
<keyword evidence="1" id="KW-1133">Transmembrane helix</keyword>
<dbReference type="EMBL" id="AP019860">
    <property type="protein sequence ID" value="BBM84092.1"/>
    <property type="molecule type" value="Genomic_DNA"/>
</dbReference>
<dbReference type="KEGG" id="uam:UABAM_02448"/>
<gene>
    <name evidence="2" type="ORF">UABAM_02448</name>
</gene>